<name>M0KC62_9EURY</name>
<evidence type="ECO:0000313" key="3">
    <source>
        <dbReference type="Proteomes" id="UP000011623"/>
    </source>
</evidence>
<dbReference type="InterPro" id="IPR013783">
    <property type="entry name" value="Ig-like_fold"/>
</dbReference>
<evidence type="ECO:0008006" key="4">
    <source>
        <dbReference type="Google" id="ProtNLM"/>
    </source>
</evidence>
<accession>M0KC62</accession>
<protein>
    <recommendedName>
        <fullName evidence="4">CARDB domain-containing protein</fullName>
    </recommendedName>
</protein>
<dbReference type="Gene3D" id="2.60.40.10">
    <property type="entry name" value="Immunoglobulins"/>
    <property type="match status" value="1"/>
</dbReference>
<dbReference type="Proteomes" id="UP000011623">
    <property type="component" value="Unassembled WGS sequence"/>
</dbReference>
<proteinExistence type="predicted"/>
<organism evidence="2 3">
    <name type="scientific">Haloarcula amylolytica JCM 13557</name>
    <dbReference type="NCBI Taxonomy" id="1227452"/>
    <lineage>
        <taxon>Archaea</taxon>
        <taxon>Methanobacteriati</taxon>
        <taxon>Methanobacteriota</taxon>
        <taxon>Stenosarchaea group</taxon>
        <taxon>Halobacteria</taxon>
        <taxon>Halobacteriales</taxon>
        <taxon>Haloarculaceae</taxon>
        <taxon>Haloarcula</taxon>
    </lineage>
</organism>
<reference evidence="2 3" key="1">
    <citation type="journal article" date="2014" name="PLoS Genet.">
        <title>Phylogenetically driven sequencing of extremely halophilic archaea reveals strategies for static and dynamic osmo-response.</title>
        <authorList>
            <person name="Becker E.A."/>
            <person name="Seitzer P.M."/>
            <person name="Tritt A."/>
            <person name="Larsen D."/>
            <person name="Krusor M."/>
            <person name="Yao A.I."/>
            <person name="Wu D."/>
            <person name="Madern D."/>
            <person name="Eisen J.A."/>
            <person name="Darling A.E."/>
            <person name="Facciotti M.T."/>
        </authorList>
    </citation>
    <scope>NUCLEOTIDE SEQUENCE [LARGE SCALE GENOMIC DNA]</scope>
    <source>
        <strain evidence="2 3">JCM 13557</strain>
    </source>
</reference>
<dbReference type="RefSeq" id="WP_008312187.1">
    <property type="nucleotide sequence ID" value="NZ_AOLW01000036.1"/>
</dbReference>
<dbReference type="PROSITE" id="PS51257">
    <property type="entry name" value="PROKAR_LIPOPROTEIN"/>
    <property type="match status" value="1"/>
</dbReference>
<feature type="region of interest" description="Disordered" evidence="1">
    <location>
        <begin position="341"/>
        <end position="363"/>
    </location>
</feature>
<gene>
    <name evidence="2" type="ORF">C442_16209</name>
</gene>
<sequence>MDRRQYLASAVGLGAGSLAGCNGYFAGETGTAGDDNGSPAPPNALSAGSYTVTLADPRVRASIRDAGVHVDVRAEHGSQFLVLDAETGDARVEEIPVRVVADGEPITDRLSLVGRPERKTAGVIGFPVPVSDYRTVALELESAGETARWRVPDATVEMLSRAPEFTVDGIEAPDSVDVGESFDASFTVANDGDRDARFLAEFGHTLLSDTGAVEVAVPAGERRTHTTTIDPFYDESPAEIPVILDWGLQAHHATVTVKRETATADLPPRSDALSIESSYPIDGTMVNVGVGGTARNTSTRALTNCVIVASGDVGDQGFSAATRRDRLESDQPWDWEVAFGDEADAQREPVRNITIETRAEPSG</sequence>
<evidence type="ECO:0000313" key="2">
    <source>
        <dbReference type="EMBL" id="EMA17759.1"/>
    </source>
</evidence>
<dbReference type="AlphaFoldDB" id="M0KC62"/>
<comment type="caution">
    <text evidence="2">The sequence shown here is derived from an EMBL/GenBank/DDBJ whole genome shotgun (WGS) entry which is preliminary data.</text>
</comment>
<dbReference type="PATRIC" id="fig|1227452.3.peg.3222"/>
<evidence type="ECO:0000256" key="1">
    <source>
        <dbReference type="SAM" id="MobiDB-lite"/>
    </source>
</evidence>
<keyword evidence="3" id="KW-1185">Reference proteome</keyword>
<dbReference type="EMBL" id="AOLW01000036">
    <property type="protein sequence ID" value="EMA17759.1"/>
    <property type="molecule type" value="Genomic_DNA"/>
</dbReference>